<evidence type="ECO:0000256" key="7">
    <source>
        <dbReference type="ARBA" id="ARBA00023136"/>
    </source>
</evidence>
<evidence type="ECO:0000256" key="1">
    <source>
        <dbReference type="ARBA" id="ARBA00004141"/>
    </source>
</evidence>
<comment type="subcellular location">
    <subcellularLocation>
        <location evidence="1">Membrane</location>
        <topology evidence="1">Multi-pass membrane protein</topology>
    </subcellularLocation>
</comment>
<dbReference type="SUPFAM" id="SSF81464">
    <property type="entry name" value="Cytochrome c oxidase subunit II-like, transmembrane region"/>
    <property type="match status" value="1"/>
</dbReference>
<name>A0A143PTJ8_LUTPR</name>
<reference evidence="11" key="2">
    <citation type="submission" date="2016-04" db="EMBL/GenBank/DDBJ databases">
        <title>First Complete Genome Sequence of a Subdivision 6 Acidobacterium.</title>
        <authorList>
            <person name="Huang S."/>
            <person name="Vieira S."/>
            <person name="Bunk B."/>
            <person name="Riedel T."/>
            <person name="Sproeer C."/>
            <person name="Overmann J."/>
        </authorList>
    </citation>
    <scope>NUCLEOTIDE SEQUENCE [LARGE SCALE GENOMIC DNA]</scope>
    <source>
        <strain evidence="11">DSM 100886 HEG_-6_39</strain>
    </source>
</reference>
<dbReference type="PANTHER" id="PTHR22888">
    <property type="entry name" value="CYTOCHROME C OXIDASE, SUBUNIT II"/>
    <property type="match status" value="1"/>
</dbReference>
<dbReference type="InterPro" id="IPR002429">
    <property type="entry name" value="CcO_II-like_C"/>
</dbReference>
<dbReference type="GO" id="GO:0005507">
    <property type="term" value="F:copper ion binding"/>
    <property type="evidence" value="ECO:0007669"/>
    <property type="project" value="InterPro"/>
</dbReference>
<keyword evidence="3" id="KW-0813">Transport</keyword>
<dbReference type="PANTHER" id="PTHR22888:SF9">
    <property type="entry name" value="CYTOCHROME C OXIDASE SUBUNIT 2"/>
    <property type="match status" value="1"/>
</dbReference>
<dbReference type="PATRIC" id="fig|1813736.3.peg.5607"/>
<dbReference type="GO" id="GO:0042773">
    <property type="term" value="P:ATP synthesis coupled electron transport"/>
    <property type="evidence" value="ECO:0007669"/>
    <property type="project" value="TreeGrafter"/>
</dbReference>
<reference evidence="10 11" key="1">
    <citation type="journal article" date="2016" name="Genome Announc.">
        <title>First Complete Genome Sequence of a Subdivision 6 Acidobacterium Strain.</title>
        <authorList>
            <person name="Huang S."/>
            <person name="Vieira S."/>
            <person name="Bunk B."/>
            <person name="Riedel T."/>
            <person name="Sproer C."/>
            <person name="Overmann J."/>
        </authorList>
    </citation>
    <scope>NUCLEOTIDE SEQUENCE [LARGE SCALE GENOMIC DNA]</scope>
    <source>
        <strain evidence="11">DSM 100886 HEG_-6_39</strain>
    </source>
</reference>
<dbReference type="STRING" id="1855912.LuPra_05329"/>
<evidence type="ECO:0000256" key="3">
    <source>
        <dbReference type="ARBA" id="ARBA00022448"/>
    </source>
</evidence>
<evidence type="ECO:0000256" key="2">
    <source>
        <dbReference type="ARBA" id="ARBA00007866"/>
    </source>
</evidence>
<proteinExistence type="inferred from homology"/>
<dbReference type="PRINTS" id="PR01166">
    <property type="entry name" value="CYCOXIDASEII"/>
</dbReference>
<dbReference type="KEGG" id="abac:LuPra_05329"/>
<dbReference type="Gene3D" id="2.60.40.420">
    <property type="entry name" value="Cupredoxins - blue copper proteins"/>
    <property type="match status" value="1"/>
</dbReference>
<dbReference type="Gene3D" id="1.10.287.90">
    <property type="match status" value="1"/>
</dbReference>
<accession>A0A143PTJ8</accession>
<evidence type="ECO:0000256" key="5">
    <source>
        <dbReference type="ARBA" id="ARBA00022982"/>
    </source>
</evidence>
<evidence type="ECO:0000256" key="4">
    <source>
        <dbReference type="ARBA" id="ARBA00022692"/>
    </source>
</evidence>
<keyword evidence="6 8" id="KW-1133">Transmembrane helix</keyword>
<dbReference type="EC" id="1.9.3.1" evidence="10"/>
<dbReference type="SUPFAM" id="SSF49503">
    <property type="entry name" value="Cupredoxins"/>
    <property type="match status" value="1"/>
</dbReference>
<evidence type="ECO:0000313" key="10">
    <source>
        <dbReference type="EMBL" id="AMY12057.1"/>
    </source>
</evidence>
<feature type="domain" description="Cytochrome oxidase subunit II copper A binding" evidence="9">
    <location>
        <begin position="99"/>
        <end position="253"/>
    </location>
</feature>
<dbReference type="InterPro" id="IPR008972">
    <property type="entry name" value="Cupredoxin"/>
</dbReference>
<dbReference type="GO" id="GO:0016020">
    <property type="term" value="C:membrane"/>
    <property type="evidence" value="ECO:0007669"/>
    <property type="project" value="UniProtKB-SubCell"/>
</dbReference>
<dbReference type="PROSITE" id="PS50857">
    <property type="entry name" value="COX2_CUA"/>
    <property type="match status" value="1"/>
</dbReference>
<feature type="transmembrane region" description="Helical" evidence="8">
    <location>
        <begin position="24"/>
        <end position="45"/>
    </location>
</feature>
<keyword evidence="11" id="KW-1185">Reference proteome</keyword>
<feature type="transmembrane region" description="Helical" evidence="8">
    <location>
        <begin position="66"/>
        <end position="89"/>
    </location>
</feature>
<dbReference type="GO" id="GO:0016491">
    <property type="term" value="F:oxidoreductase activity"/>
    <property type="evidence" value="ECO:0007669"/>
    <property type="project" value="UniProtKB-KW"/>
</dbReference>
<comment type="similarity">
    <text evidence="2">Belongs to the cytochrome c oxidase subunit 2 family.</text>
</comment>
<dbReference type="RefSeq" id="WP_234800568.1">
    <property type="nucleotide sequence ID" value="NZ_CP015136.1"/>
</dbReference>
<evidence type="ECO:0000259" key="9">
    <source>
        <dbReference type="PROSITE" id="PS50857"/>
    </source>
</evidence>
<protein>
    <submittedName>
        <fullName evidence="10">Alternative cytochrome c oxidase subunit 2</fullName>
        <ecNumber evidence="10">1.9.3.1</ecNumber>
    </submittedName>
</protein>
<keyword evidence="5" id="KW-0249">Electron transport</keyword>
<dbReference type="GO" id="GO:0004129">
    <property type="term" value="F:cytochrome-c oxidase activity"/>
    <property type="evidence" value="ECO:0007669"/>
    <property type="project" value="InterPro"/>
</dbReference>
<keyword evidence="10" id="KW-0560">Oxidoreductase</keyword>
<keyword evidence="7 8" id="KW-0472">Membrane</keyword>
<organism evidence="10 11">
    <name type="scientific">Luteitalea pratensis</name>
    <dbReference type="NCBI Taxonomy" id="1855912"/>
    <lineage>
        <taxon>Bacteria</taxon>
        <taxon>Pseudomonadati</taxon>
        <taxon>Acidobacteriota</taxon>
        <taxon>Vicinamibacteria</taxon>
        <taxon>Vicinamibacterales</taxon>
        <taxon>Vicinamibacteraceae</taxon>
        <taxon>Luteitalea</taxon>
    </lineage>
</organism>
<dbReference type="Proteomes" id="UP000076079">
    <property type="component" value="Chromosome"/>
</dbReference>
<keyword evidence="4 8" id="KW-0812">Transmembrane</keyword>
<evidence type="ECO:0000313" key="11">
    <source>
        <dbReference type="Proteomes" id="UP000076079"/>
    </source>
</evidence>
<evidence type="ECO:0000256" key="6">
    <source>
        <dbReference type="ARBA" id="ARBA00022989"/>
    </source>
</evidence>
<dbReference type="AlphaFoldDB" id="A0A143PTJ8"/>
<dbReference type="InterPro" id="IPR045187">
    <property type="entry name" value="CcO_II"/>
</dbReference>
<gene>
    <name evidence="10" type="primary">coxM</name>
    <name evidence="10" type="ORF">LuPra_05329</name>
</gene>
<dbReference type="EMBL" id="CP015136">
    <property type="protein sequence ID" value="AMY12057.1"/>
    <property type="molecule type" value="Genomic_DNA"/>
</dbReference>
<dbReference type="CDD" id="cd13919">
    <property type="entry name" value="CuRO_HCO_II_like_5"/>
    <property type="match status" value="1"/>
</dbReference>
<dbReference type="InterPro" id="IPR036257">
    <property type="entry name" value="Cyt_c_oxidase_su2_TM_sf"/>
</dbReference>
<sequence length="265" mass="29470">MTEWLGLPPLAAAHGGQIDSLIGWTHIFMFALFIGWGGFFAYCLLRFRRSQHPVANYTGVKSHSSSYLEIAVAVVEAVLLFAFSVPLWAARVDRMPSPSEALVVQVTGEQFAWNIHYPGPDGKFGRTDLKLLDLQSNPLGLDRDDPAAKDDVTTLNQLHLPANKPVIVRLRSKDVIHSFGVPEFRVKQDAIPGLTIPIWFIPNVTTAEMRARTGNAEFQYEIACAQLCGLGHARMRGFVTVESPEAFEKWLAQQIEEQGAPDPFR</sequence>
<dbReference type="Pfam" id="PF00116">
    <property type="entry name" value="COX2"/>
    <property type="match status" value="1"/>
</dbReference>
<evidence type="ECO:0000256" key="8">
    <source>
        <dbReference type="SAM" id="Phobius"/>
    </source>
</evidence>